<evidence type="ECO:0000256" key="1">
    <source>
        <dbReference type="SAM" id="MobiDB-lite"/>
    </source>
</evidence>
<feature type="non-terminal residue" evidence="2">
    <location>
        <position position="1"/>
    </location>
</feature>
<evidence type="ECO:0000313" key="2">
    <source>
        <dbReference type="EMBL" id="SVA22406.1"/>
    </source>
</evidence>
<proteinExistence type="predicted"/>
<feature type="region of interest" description="Disordered" evidence="1">
    <location>
        <begin position="30"/>
        <end position="50"/>
    </location>
</feature>
<sequence length="50" mass="5940">VPPKSEYSFAELQQWHRWVEHQSHGFQNHPIPVLIGQKRPRPANDLHAQF</sequence>
<dbReference type="AlphaFoldDB" id="A0A381U2F1"/>
<protein>
    <submittedName>
        <fullName evidence="2">Uncharacterized protein</fullName>
    </submittedName>
</protein>
<accession>A0A381U2F1</accession>
<dbReference type="EMBL" id="UINC01005609">
    <property type="protein sequence ID" value="SVA22406.1"/>
    <property type="molecule type" value="Genomic_DNA"/>
</dbReference>
<reference evidence="2" key="1">
    <citation type="submission" date="2018-05" db="EMBL/GenBank/DDBJ databases">
        <authorList>
            <person name="Lanie J.A."/>
            <person name="Ng W.-L."/>
            <person name="Kazmierczak K.M."/>
            <person name="Andrzejewski T.M."/>
            <person name="Davidsen T.M."/>
            <person name="Wayne K.J."/>
            <person name="Tettelin H."/>
            <person name="Glass J.I."/>
            <person name="Rusch D."/>
            <person name="Podicherti R."/>
            <person name="Tsui H.-C.T."/>
            <person name="Winkler M.E."/>
        </authorList>
    </citation>
    <scope>NUCLEOTIDE SEQUENCE</scope>
</reference>
<name>A0A381U2F1_9ZZZZ</name>
<organism evidence="2">
    <name type="scientific">marine metagenome</name>
    <dbReference type="NCBI Taxonomy" id="408172"/>
    <lineage>
        <taxon>unclassified sequences</taxon>
        <taxon>metagenomes</taxon>
        <taxon>ecological metagenomes</taxon>
    </lineage>
</organism>
<gene>
    <name evidence="2" type="ORF">METZ01_LOCUS75260</name>
</gene>